<keyword evidence="6" id="KW-0812">Transmembrane</keyword>
<comment type="caution">
    <text evidence="9">The sequence shown here is derived from an EMBL/GenBank/DDBJ whole genome shotgun (WGS) entry which is preliminary data.</text>
</comment>
<dbReference type="InterPro" id="IPR014755">
    <property type="entry name" value="Cu-Rt/internalin_Ig-like"/>
</dbReference>
<evidence type="ECO:0000256" key="3">
    <source>
        <dbReference type="ARBA" id="ARBA00022729"/>
    </source>
</evidence>
<dbReference type="InterPro" id="IPR032694">
    <property type="entry name" value="CopC/D"/>
</dbReference>
<evidence type="ECO:0000313" key="9">
    <source>
        <dbReference type="EMBL" id="GAA5126719.1"/>
    </source>
</evidence>
<feature type="domain" description="CopC" evidence="8">
    <location>
        <begin position="29"/>
        <end position="122"/>
    </location>
</feature>
<keyword evidence="4" id="KW-0186">Copper</keyword>
<feature type="signal peptide" evidence="7">
    <location>
        <begin position="1"/>
        <end position="28"/>
    </location>
</feature>
<organism evidence="9 10">
    <name type="scientific">Pseudonocardia adelaidensis</name>
    <dbReference type="NCBI Taxonomy" id="648754"/>
    <lineage>
        <taxon>Bacteria</taxon>
        <taxon>Bacillati</taxon>
        <taxon>Actinomycetota</taxon>
        <taxon>Actinomycetes</taxon>
        <taxon>Pseudonocardiales</taxon>
        <taxon>Pseudonocardiaceae</taxon>
        <taxon>Pseudonocardia</taxon>
    </lineage>
</organism>
<keyword evidence="6" id="KW-0472">Membrane</keyword>
<evidence type="ECO:0000256" key="2">
    <source>
        <dbReference type="ARBA" id="ARBA00022723"/>
    </source>
</evidence>
<feature type="chain" id="PRO_5045275151" description="CopC domain-containing protein" evidence="7">
    <location>
        <begin position="29"/>
        <end position="188"/>
    </location>
</feature>
<evidence type="ECO:0000313" key="10">
    <source>
        <dbReference type="Proteomes" id="UP001500804"/>
    </source>
</evidence>
<proteinExistence type="predicted"/>
<evidence type="ECO:0000256" key="6">
    <source>
        <dbReference type="SAM" id="Phobius"/>
    </source>
</evidence>
<evidence type="ECO:0000256" key="7">
    <source>
        <dbReference type="SAM" id="SignalP"/>
    </source>
</evidence>
<protein>
    <recommendedName>
        <fullName evidence="8">CopC domain-containing protein</fullName>
    </recommendedName>
</protein>
<dbReference type="Pfam" id="PF04234">
    <property type="entry name" value="CopC"/>
    <property type="match status" value="1"/>
</dbReference>
<dbReference type="Proteomes" id="UP001500804">
    <property type="component" value="Unassembled WGS sequence"/>
</dbReference>
<dbReference type="InterPro" id="IPR007348">
    <property type="entry name" value="CopC_dom"/>
</dbReference>
<evidence type="ECO:0000256" key="5">
    <source>
        <dbReference type="SAM" id="MobiDB-lite"/>
    </source>
</evidence>
<dbReference type="SUPFAM" id="SSF81296">
    <property type="entry name" value="E set domains"/>
    <property type="match status" value="1"/>
</dbReference>
<evidence type="ECO:0000259" key="8">
    <source>
        <dbReference type="Pfam" id="PF04234"/>
    </source>
</evidence>
<keyword evidence="10" id="KW-1185">Reference proteome</keyword>
<evidence type="ECO:0000256" key="1">
    <source>
        <dbReference type="ARBA" id="ARBA00004196"/>
    </source>
</evidence>
<dbReference type="RefSeq" id="WP_345607039.1">
    <property type="nucleotide sequence ID" value="NZ_BAABJO010000016.1"/>
</dbReference>
<keyword evidence="6" id="KW-1133">Transmembrane helix</keyword>
<keyword evidence="2" id="KW-0479">Metal-binding</keyword>
<feature type="region of interest" description="Disordered" evidence="5">
    <location>
        <begin position="128"/>
        <end position="159"/>
    </location>
</feature>
<accession>A0ABP9NNM0</accession>
<feature type="transmembrane region" description="Helical" evidence="6">
    <location>
        <begin position="164"/>
        <end position="185"/>
    </location>
</feature>
<gene>
    <name evidence="9" type="ORF">GCM10023320_43000</name>
</gene>
<dbReference type="EMBL" id="BAABJO010000016">
    <property type="protein sequence ID" value="GAA5126719.1"/>
    <property type="molecule type" value="Genomic_DNA"/>
</dbReference>
<dbReference type="Gene3D" id="2.60.40.1220">
    <property type="match status" value="1"/>
</dbReference>
<sequence length="188" mass="18135">MTARLLRTVAIGVLAGLALLLGATPALAHARLQGSDPADGASLEAAPERVTLTFNEAMTAGFNTVTVVGPDQGHYETGDVAVDGSSVSVAVRPLGPAGRYEIGYRVVSADGHPISGSVGFTLTTPGTGAPAAAAPSASAPAPTAGAAPAPSAAEPADGGGGSPVWPWIVGAVVLVGGGVVAALRLGRG</sequence>
<comment type="subcellular location">
    <subcellularLocation>
        <location evidence="1">Cell envelope</location>
    </subcellularLocation>
</comment>
<reference evidence="10" key="1">
    <citation type="journal article" date="2019" name="Int. J. Syst. Evol. Microbiol.">
        <title>The Global Catalogue of Microorganisms (GCM) 10K type strain sequencing project: providing services to taxonomists for standard genome sequencing and annotation.</title>
        <authorList>
            <consortium name="The Broad Institute Genomics Platform"/>
            <consortium name="The Broad Institute Genome Sequencing Center for Infectious Disease"/>
            <person name="Wu L."/>
            <person name="Ma J."/>
        </authorList>
    </citation>
    <scope>NUCLEOTIDE SEQUENCE [LARGE SCALE GENOMIC DNA]</scope>
    <source>
        <strain evidence="10">JCM 18302</strain>
    </source>
</reference>
<dbReference type="PANTHER" id="PTHR34820">
    <property type="entry name" value="INNER MEMBRANE PROTEIN YEBZ"/>
    <property type="match status" value="1"/>
</dbReference>
<name>A0ABP9NNM0_9PSEU</name>
<dbReference type="InterPro" id="IPR014756">
    <property type="entry name" value="Ig_E-set"/>
</dbReference>
<feature type="compositionally biased region" description="Low complexity" evidence="5">
    <location>
        <begin position="128"/>
        <end position="156"/>
    </location>
</feature>
<keyword evidence="3 7" id="KW-0732">Signal</keyword>
<dbReference type="PANTHER" id="PTHR34820:SF4">
    <property type="entry name" value="INNER MEMBRANE PROTEIN YEBZ"/>
    <property type="match status" value="1"/>
</dbReference>
<evidence type="ECO:0000256" key="4">
    <source>
        <dbReference type="ARBA" id="ARBA00023008"/>
    </source>
</evidence>